<dbReference type="EMBL" id="JBHSKJ010000022">
    <property type="protein sequence ID" value="MFC5148889.1"/>
    <property type="molecule type" value="Genomic_DNA"/>
</dbReference>
<evidence type="ECO:0000313" key="3">
    <source>
        <dbReference type="Proteomes" id="UP001596222"/>
    </source>
</evidence>
<organism evidence="2 3">
    <name type="scientific">Streptomyces aureoversilis</name>
    <dbReference type="NCBI Taxonomy" id="67277"/>
    <lineage>
        <taxon>Bacteria</taxon>
        <taxon>Bacillati</taxon>
        <taxon>Actinomycetota</taxon>
        <taxon>Actinomycetes</taxon>
        <taxon>Kitasatosporales</taxon>
        <taxon>Streptomycetaceae</taxon>
        <taxon>Streptomyces</taxon>
    </lineage>
</organism>
<name>A0ABW0AB41_9ACTN</name>
<evidence type="ECO:0000313" key="2">
    <source>
        <dbReference type="EMBL" id="MFC5148889.1"/>
    </source>
</evidence>
<accession>A0ABW0AB41</accession>
<feature type="compositionally biased region" description="Basic and acidic residues" evidence="1">
    <location>
        <begin position="21"/>
        <end position="47"/>
    </location>
</feature>
<protein>
    <recommendedName>
        <fullName evidence="4">Transposase</fullName>
    </recommendedName>
</protein>
<reference evidence="3" key="1">
    <citation type="journal article" date="2019" name="Int. J. Syst. Evol. Microbiol.">
        <title>The Global Catalogue of Microorganisms (GCM) 10K type strain sequencing project: providing services to taxonomists for standard genome sequencing and annotation.</title>
        <authorList>
            <consortium name="The Broad Institute Genomics Platform"/>
            <consortium name="The Broad Institute Genome Sequencing Center for Infectious Disease"/>
            <person name="Wu L."/>
            <person name="Ma J."/>
        </authorList>
    </citation>
    <scope>NUCLEOTIDE SEQUENCE [LARGE SCALE GENOMIC DNA]</scope>
    <source>
        <strain evidence="3">CGMCC 4.1641</strain>
    </source>
</reference>
<gene>
    <name evidence="2" type="ORF">ACFPP6_29910</name>
</gene>
<proteinExistence type="predicted"/>
<dbReference type="RefSeq" id="WP_382048986.1">
    <property type="nucleotide sequence ID" value="NZ_JBHSKJ010000022.1"/>
</dbReference>
<feature type="region of interest" description="Disordered" evidence="1">
    <location>
        <begin position="1"/>
        <end position="47"/>
    </location>
</feature>
<keyword evidence="3" id="KW-1185">Reference proteome</keyword>
<dbReference type="Proteomes" id="UP001596222">
    <property type="component" value="Unassembled WGS sequence"/>
</dbReference>
<comment type="caution">
    <text evidence="2">The sequence shown here is derived from an EMBL/GenBank/DDBJ whole genome shotgun (WGS) entry which is preliminary data.</text>
</comment>
<sequence length="47" mass="5510">MIGIAETLLCSRRPPHRRRLDPRGSDKDRHDWPLDQAIDHVRTHPTS</sequence>
<evidence type="ECO:0000256" key="1">
    <source>
        <dbReference type="SAM" id="MobiDB-lite"/>
    </source>
</evidence>
<evidence type="ECO:0008006" key="4">
    <source>
        <dbReference type="Google" id="ProtNLM"/>
    </source>
</evidence>